<dbReference type="RefSeq" id="WP_275711088.1">
    <property type="nucleotide sequence ID" value="NZ_JAKLTN010000002.1"/>
</dbReference>
<gene>
    <name evidence="2" type="ORF">LZ012_12195</name>
</gene>
<dbReference type="Proteomes" id="UP001165384">
    <property type="component" value="Unassembled WGS sequence"/>
</dbReference>
<evidence type="ECO:0000313" key="2">
    <source>
        <dbReference type="EMBL" id="MCG2577755.1"/>
    </source>
</evidence>
<name>A0ABS9K3N4_9RHOO</name>
<dbReference type="InterPro" id="IPR048958">
    <property type="entry name" value="Polysacc_lyase_14"/>
</dbReference>
<evidence type="ECO:0000259" key="1">
    <source>
        <dbReference type="Pfam" id="PF21294"/>
    </source>
</evidence>
<dbReference type="PANTHER" id="PTHR40124">
    <property type="match status" value="1"/>
</dbReference>
<keyword evidence="3" id="KW-1185">Reference proteome</keyword>
<accession>A0ABS9K3N4</accession>
<feature type="domain" description="Polysaccharide lyase 14" evidence="1">
    <location>
        <begin position="313"/>
        <end position="497"/>
    </location>
</feature>
<dbReference type="Gene3D" id="2.60.120.200">
    <property type="match status" value="1"/>
</dbReference>
<protein>
    <recommendedName>
        <fullName evidence="1">Polysaccharide lyase 14 domain-containing protein</fullName>
    </recommendedName>
</protein>
<proteinExistence type="predicted"/>
<sequence>MSNSASAISGLGCEFLHKPMTFAARIGHLIGGLLICLAAELSVAAGGGASNEPADRLRLYEGEGGATCSHFLADILPWQRSLGDWLDANGKMYGDEAFDVASVTAIGAVWEVTNLVRKWAAKNQARGAFFLRAVGGTGYAVFNSRENRTPTNWPILVLEYADGTRENRKPIADTHLNCSTYRAIGRIDPLVISGQENALLEFELPQYLEGRKLARARLLMTNAKGQPSTLRIGVFNTVLPAFPANAPRQGIAAAFENDRGIEKHPDVVFASGFDEGLMWKSKWANASGEIDIVRDSPSLRFVPLSGPALRINLKKGSNYGSDVRFKTNVLGKEPDDLYFRYYLRFADDWNPTLDGGKMPGMAGTYNTAGWGGRRSDGTNGWSMRGGFLRIFEGDHPMRGLTQLGTYAYHAGMGSQYGEYWPWPSALLAKNRWYCIEQRVKLNSPNASDGVLQIWLDGRLIMERANLRYRSIDRLHIEDVWINIYHGGIDPSPHDQHLFVDNVVVARKYIGPMILGPESNSSLEKH</sequence>
<comment type="caution">
    <text evidence="2">The sequence shown here is derived from an EMBL/GenBank/DDBJ whole genome shotgun (WGS) entry which is preliminary data.</text>
</comment>
<dbReference type="EMBL" id="JAKLTN010000002">
    <property type="protein sequence ID" value="MCG2577755.1"/>
    <property type="molecule type" value="Genomic_DNA"/>
</dbReference>
<dbReference type="Pfam" id="PF21294">
    <property type="entry name" value="Polysacc_lyase_14"/>
    <property type="match status" value="1"/>
</dbReference>
<evidence type="ECO:0000313" key="3">
    <source>
        <dbReference type="Proteomes" id="UP001165384"/>
    </source>
</evidence>
<organism evidence="2 3">
    <name type="scientific">Dechloromonas hankyongensis</name>
    <dbReference type="NCBI Taxonomy" id="2908002"/>
    <lineage>
        <taxon>Bacteria</taxon>
        <taxon>Pseudomonadati</taxon>
        <taxon>Pseudomonadota</taxon>
        <taxon>Betaproteobacteria</taxon>
        <taxon>Rhodocyclales</taxon>
        <taxon>Azonexaceae</taxon>
        <taxon>Dechloromonas</taxon>
    </lineage>
</organism>
<reference evidence="2" key="1">
    <citation type="submission" date="2022-01" db="EMBL/GenBank/DDBJ databases">
        <authorList>
            <person name="Jo J.-H."/>
            <person name="Im W.-T."/>
        </authorList>
    </citation>
    <scope>NUCLEOTIDE SEQUENCE</scope>
    <source>
        <strain evidence="2">XY25</strain>
    </source>
</reference>
<dbReference type="PANTHER" id="PTHR40124:SF1">
    <property type="entry name" value="DISAGGREGATASE RELATED REPEAT PROTEIN"/>
    <property type="match status" value="1"/>
</dbReference>